<evidence type="ECO:0000259" key="1">
    <source>
        <dbReference type="Pfam" id="PF16363"/>
    </source>
</evidence>
<dbReference type="Pfam" id="PF16363">
    <property type="entry name" value="GDP_Man_Dehyd"/>
    <property type="match status" value="1"/>
</dbReference>
<name>A0A249L669_9ACTN</name>
<organism evidence="2 3">
    <name type="scientific">Candidatus Nanopelagicus abundans</name>
    <dbReference type="NCBI Taxonomy" id="1884916"/>
    <lineage>
        <taxon>Bacteria</taxon>
        <taxon>Bacillati</taxon>
        <taxon>Actinomycetota</taxon>
        <taxon>Actinomycetes</taxon>
        <taxon>Candidatus Nanopelagicales</taxon>
        <taxon>Candidatus Nanopelagicaceae</taxon>
        <taxon>Candidatus Nanopelagicus</taxon>
    </lineage>
</organism>
<dbReference type="AlphaFoldDB" id="A0A249L669"/>
<dbReference type="InterPro" id="IPR016040">
    <property type="entry name" value="NAD(P)-bd_dom"/>
</dbReference>
<evidence type="ECO:0000313" key="3">
    <source>
        <dbReference type="Proteomes" id="UP000217210"/>
    </source>
</evidence>
<dbReference type="PANTHER" id="PTHR43000">
    <property type="entry name" value="DTDP-D-GLUCOSE 4,6-DEHYDRATASE-RELATED"/>
    <property type="match status" value="1"/>
</dbReference>
<feature type="domain" description="NAD(P)-binding" evidence="1">
    <location>
        <begin position="5"/>
        <end position="307"/>
    </location>
</feature>
<protein>
    <submittedName>
        <fullName evidence="2">CDP-glucose 4,6-dehydratase</fullName>
    </submittedName>
</protein>
<gene>
    <name evidence="2" type="ORF">B1sIIB91_05525</name>
</gene>
<dbReference type="Proteomes" id="UP000217210">
    <property type="component" value="Chromosome"/>
</dbReference>
<dbReference type="SUPFAM" id="SSF51735">
    <property type="entry name" value="NAD(P)-binding Rossmann-fold domains"/>
    <property type="match status" value="1"/>
</dbReference>
<evidence type="ECO:0000313" key="2">
    <source>
        <dbReference type="EMBL" id="ASY24466.1"/>
    </source>
</evidence>
<dbReference type="EMBL" id="CP016779">
    <property type="protein sequence ID" value="ASY24466.1"/>
    <property type="molecule type" value="Genomic_DNA"/>
</dbReference>
<dbReference type="Gene3D" id="3.40.50.720">
    <property type="entry name" value="NAD(P)-binding Rossmann-like Domain"/>
    <property type="match status" value="1"/>
</dbReference>
<dbReference type="InterPro" id="IPR036291">
    <property type="entry name" value="NAD(P)-bd_dom_sf"/>
</dbReference>
<keyword evidence="3" id="KW-1185">Reference proteome</keyword>
<dbReference type="KEGG" id="nab:B1sIIB91_05525"/>
<accession>A0A249L669</accession>
<reference evidence="2 3" key="1">
    <citation type="submission" date="2016-07" db="EMBL/GenBank/DDBJ databases">
        <title>High microdiversification within the ubiquitous acI lineage of Actinobacteria.</title>
        <authorList>
            <person name="Neuenschwander S.M."/>
            <person name="Salcher M."/>
            <person name="Ghai R."/>
            <person name="Pernthaler J."/>
        </authorList>
    </citation>
    <scope>NUCLEOTIDE SEQUENCE [LARGE SCALE GENOMIC DNA]</scope>
    <source>
        <strain evidence="2">MMS-IIB-91</strain>
    </source>
</reference>
<dbReference type="Gene3D" id="3.90.25.10">
    <property type="entry name" value="UDP-galactose 4-epimerase, domain 1"/>
    <property type="match status" value="1"/>
</dbReference>
<sequence length="339" mass="38426">MHFYITGHTGFKGTWLVALLANKGHKVSGYALNPTPKSIFEIADVTSMMENDFRGDILDLNYLESTLKKTNPDFVIHLAAQSMVLDSLNQPHATFLTNVTGTLNVLEVTNKIPSIKSQLIVTTDKVYKNNEKKIAFQETDELSGHEPYSASKAMADILTHSWSNYVTKIPTGIARAGNVIGGGDSASNRLFPDIIRTLEQNNKLILRSPHSTRPWQHVLDCLEGYYLATLYLAKTQKNSIWNFGPNQADVKSVREVLDIVEKFIGNKIECQEIQNEIYESKYLSLNSDKAQSELNWQPRLTLEQSIKWTLEWHSSIRNSIKPVDILRNQIDSFERNEIN</sequence>
<dbReference type="InterPro" id="IPR013445">
    <property type="entry name" value="CDP_4_6_deHydtase"/>
</dbReference>
<dbReference type="NCBIfam" id="TIGR02622">
    <property type="entry name" value="CDP_4_6_dhtase"/>
    <property type="match status" value="1"/>
</dbReference>
<proteinExistence type="predicted"/>